<evidence type="ECO:0000313" key="1">
    <source>
        <dbReference type="EMBL" id="SNB85157.1"/>
    </source>
</evidence>
<keyword evidence="1" id="KW-0812">Transmembrane</keyword>
<proteinExistence type="predicted"/>
<accession>A0A212SHA1</accession>
<gene>
    <name evidence="1" type="ORF">SAMN06265338_1457</name>
</gene>
<sequence length="249" mass="26552">MSEDALLRLQAALDGELDAEGMLAFERECAADPALAAQLARFHAYDRALREHMPVEPAPAALRAKIAALAAPPRRRLAAPPYALAASLLVGMLAGYGVGQWRAPSGVPGDEQALVSAFTRAQIGGQTVDIANSNRHVVKPWLASRAPLSVAAVDLSASGYALAGGRIEAIGDRIAPTLVYTAREHRIDVTELPRKGEEAIAFASLNGLHVARWADADRAYVAVTDLPQNELAEFVGLFRTATMKEREGR</sequence>
<dbReference type="AlphaFoldDB" id="A0A212SHA1"/>
<organism evidence="1 2">
    <name type="scientific">Rhodoblastus acidophilus</name>
    <name type="common">Rhodopseudomonas acidophila</name>
    <dbReference type="NCBI Taxonomy" id="1074"/>
    <lineage>
        <taxon>Bacteria</taxon>
        <taxon>Pseudomonadati</taxon>
        <taxon>Pseudomonadota</taxon>
        <taxon>Alphaproteobacteria</taxon>
        <taxon>Hyphomicrobiales</taxon>
        <taxon>Rhodoblastaceae</taxon>
        <taxon>Rhodoblastus</taxon>
    </lineage>
</organism>
<dbReference type="OrthoDB" id="7549755at2"/>
<dbReference type="Proteomes" id="UP000198418">
    <property type="component" value="Unassembled WGS sequence"/>
</dbReference>
<evidence type="ECO:0000313" key="2">
    <source>
        <dbReference type="Proteomes" id="UP000198418"/>
    </source>
</evidence>
<dbReference type="RefSeq" id="WP_141098578.1">
    <property type="nucleotide sequence ID" value="NZ_FYDG01000045.1"/>
</dbReference>
<protein>
    <submittedName>
        <fullName evidence="1">Transmembrane transcriptional regulator (Anti-sigma factor RsiW)</fullName>
    </submittedName>
</protein>
<reference evidence="2" key="1">
    <citation type="submission" date="2017-06" db="EMBL/GenBank/DDBJ databases">
        <authorList>
            <person name="Varghese N."/>
            <person name="Submissions S."/>
        </authorList>
    </citation>
    <scope>NUCLEOTIDE SEQUENCE [LARGE SCALE GENOMIC DNA]</scope>
    <source>
        <strain evidence="2">DSM 137</strain>
    </source>
</reference>
<keyword evidence="2" id="KW-1185">Reference proteome</keyword>
<dbReference type="EMBL" id="FYDG01000045">
    <property type="protein sequence ID" value="SNB85157.1"/>
    <property type="molecule type" value="Genomic_DNA"/>
</dbReference>
<name>A0A212SHA1_RHOAC</name>
<keyword evidence="1" id="KW-0472">Membrane</keyword>